<dbReference type="Gene3D" id="1.10.3660.10">
    <property type="entry name" value="6-phosphogluconate dehydrogenase C-terminal like domain"/>
    <property type="match status" value="1"/>
</dbReference>
<proteinExistence type="inferred from homology"/>
<evidence type="ECO:0000313" key="5">
    <source>
        <dbReference type="EMBL" id="KLU66692.1"/>
    </source>
</evidence>
<dbReference type="GO" id="GO:0008977">
    <property type="term" value="F:prephenate dehydrogenase (NAD+) activity"/>
    <property type="evidence" value="ECO:0007669"/>
    <property type="project" value="InterPro"/>
</dbReference>
<keyword evidence="6" id="KW-1185">Reference proteome</keyword>
<gene>
    <name evidence="5" type="ORF">DEAC_c13590</name>
</gene>
<dbReference type="Gene3D" id="3.40.50.720">
    <property type="entry name" value="NAD(P)-binding Rossmann-like Domain"/>
    <property type="match status" value="1"/>
</dbReference>
<evidence type="ECO:0000313" key="6">
    <source>
        <dbReference type="Proteomes" id="UP000036356"/>
    </source>
</evidence>
<dbReference type="PANTHER" id="PTHR21363">
    <property type="entry name" value="PREPHENATE DEHYDROGENASE"/>
    <property type="match status" value="1"/>
</dbReference>
<dbReference type="STRING" id="476652.DEAC_c13590"/>
<comment type="pathway">
    <text evidence="3">Amino-acid biosynthesis.</text>
</comment>
<dbReference type="Pfam" id="PF02153">
    <property type="entry name" value="PDH_N"/>
    <property type="match status" value="1"/>
</dbReference>
<dbReference type="SUPFAM" id="SSF51735">
    <property type="entry name" value="NAD(P)-binding Rossmann-fold domains"/>
    <property type="match status" value="1"/>
</dbReference>
<dbReference type="InterPro" id="IPR046826">
    <property type="entry name" value="PDH_N"/>
</dbReference>
<comment type="similarity">
    <text evidence="1">Belongs to the prephenate/arogenate dehydrogenase family.</text>
</comment>
<name>A0A0J1FTS9_9FIRM</name>
<dbReference type="PROSITE" id="PS51176">
    <property type="entry name" value="PDH_ADH"/>
    <property type="match status" value="1"/>
</dbReference>
<reference evidence="5 6" key="1">
    <citation type="submission" date="2015-06" db="EMBL/GenBank/DDBJ databases">
        <title>Draft genome of the moderately acidophilic sulfate reducer Candidatus Desulfosporosinus acididurans strain M1.</title>
        <authorList>
            <person name="Poehlein A."/>
            <person name="Petzsch P."/>
            <person name="Johnson B.D."/>
            <person name="Schloemann M."/>
            <person name="Daniel R."/>
            <person name="Muehling M."/>
        </authorList>
    </citation>
    <scope>NUCLEOTIDE SEQUENCE [LARGE SCALE GENOMIC DNA]</scope>
    <source>
        <strain evidence="5 6">M1</strain>
    </source>
</reference>
<comment type="caution">
    <text evidence="5">The sequence shown here is derived from an EMBL/GenBank/DDBJ whole genome shotgun (WGS) entry which is preliminary data.</text>
</comment>
<accession>A0A0J1FTS9</accession>
<sequence length="297" mass="32596">MLKPAAVMLTPGWSGLRIPKACIFGLGLIGGSWAGALHQLGWQVVAVDPEKSSIIEAIRRGWIQEGWAELPEQLDVDLVVLALPLKELVGGFNHFALKLPQGAIVTDVGSIKSEVCQKYQEGLSGSEVYYVGGHPMTGSEQSGFEAANQDLFRGYPYVLTPSADCPEIVVDKIVQLVQGFGARVEFREPLDHDREVAMVSHIPHILAVTLSLAAKDASSDGESLLSLAGRSFRDMTRVADSSPEMWKEIMVRNSETILEGLTLWEKRLQEFREYLEQGDGEKIADVFRIAHTIRAAL</sequence>
<dbReference type="InterPro" id="IPR003099">
    <property type="entry name" value="Prephen_DH"/>
</dbReference>
<dbReference type="EMBL" id="LDZY01000004">
    <property type="protein sequence ID" value="KLU66692.1"/>
    <property type="molecule type" value="Genomic_DNA"/>
</dbReference>
<dbReference type="InterPro" id="IPR036291">
    <property type="entry name" value="NAD(P)-bd_dom_sf"/>
</dbReference>
<feature type="domain" description="Prephenate/arogenate dehydrogenase" evidence="4">
    <location>
        <begin position="19"/>
        <end position="297"/>
    </location>
</feature>
<dbReference type="InterPro" id="IPR008927">
    <property type="entry name" value="6-PGluconate_DH-like_C_sf"/>
</dbReference>
<dbReference type="SUPFAM" id="SSF48179">
    <property type="entry name" value="6-phosphogluconate dehydrogenase C-terminal domain-like"/>
    <property type="match status" value="1"/>
</dbReference>
<evidence type="ECO:0000256" key="3">
    <source>
        <dbReference type="ARBA" id="ARBA00029440"/>
    </source>
</evidence>
<dbReference type="AlphaFoldDB" id="A0A0J1FTS9"/>
<dbReference type="InterPro" id="IPR050812">
    <property type="entry name" value="Preph/Arog_dehydrog"/>
</dbReference>
<evidence type="ECO:0000259" key="4">
    <source>
        <dbReference type="PROSITE" id="PS51176"/>
    </source>
</evidence>
<protein>
    <submittedName>
        <fullName evidence="5">Prephenate dehydrogenase</fullName>
    </submittedName>
</protein>
<evidence type="ECO:0000256" key="1">
    <source>
        <dbReference type="ARBA" id="ARBA00007964"/>
    </source>
</evidence>
<dbReference type="GO" id="GO:0006571">
    <property type="term" value="P:tyrosine biosynthetic process"/>
    <property type="evidence" value="ECO:0007669"/>
    <property type="project" value="InterPro"/>
</dbReference>
<dbReference type="PATRIC" id="fig|476652.3.peg.1396"/>
<organism evidence="5 6">
    <name type="scientific">Desulfosporosinus acididurans</name>
    <dbReference type="NCBI Taxonomy" id="476652"/>
    <lineage>
        <taxon>Bacteria</taxon>
        <taxon>Bacillati</taxon>
        <taxon>Bacillota</taxon>
        <taxon>Clostridia</taxon>
        <taxon>Eubacteriales</taxon>
        <taxon>Desulfitobacteriaceae</taxon>
        <taxon>Desulfosporosinus</taxon>
    </lineage>
</organism>
<dbReference type="RefSeq" id="WP_345788153.1">
    <property type="nucleotide sequence ID" value="NZ_LDZY01000004.1"/>
</dbReference>
<dbReference type="Proteomes" id="UP000036356">
    <property type="component" value="Unassembled WGS sequence"/>
</dbReference>
<evidence type="ECO:0000256" key="2">
    <source>
        <dbReference type="ARBA" id="ARBA00023002"/>
    </source>
</evidence>
<dbReference type="PANTHER" id="PTHR21363:SF0">
    <property type="entry name" value="PREPHENATE DEHYDROGENASE [NADP(+)]"/>
    <property type="match status" value="1"/>
</dbReference>
<dbReference type="GO" id="GO:0070403">
    <property type="term" value="F:NAD+ binding"/>
    <property type="evidence" value="ECO:0007669"/>
    <property type="project" value="InterPro"/>
</dbReference>
<dbReference type="Pfam" id="PF20463">
    <property type="entry name" value="PDH_C"/>
    <property type="match status" value="1"/>
</dbReference>
<keyword evidence="2" id="KW-0560">Oxidoreductase</keyword>
<dbReference type="InterPro" id="IPR046825">
    <property type="entry name" value="PDH_C"/>
</dbReference>
<dbReference type="GO" id="GO:0004665">
    <property type="term" value="F:prephenate dehydrogenase (NADP+) activity"/>
    <property type="evidence" value="ECO:0007669"/>
    <property type="project" value="InterPro"/>
</dbReference>